<feature type="region of interest" description="Disordered" evidence="1">
    <location>
        <begin position="356"/>
        <end position="394"/>
    </location>
</feature>
<dbReference type="Gramene" id="PSS14347">
    <property type="protein sequence ID" value="PSS14347"/>
    <property type="gene ID" value="CEY00_Acc14944"/>
</dbReference>
<proteinExistence type="predicted"/>
<comment type="caution">
    <text evidence="3">The sequence shown here is derived from an EMBL/GenBank/DDBJ whole genome shotgun (WGS) entry which is preliminary data.</text>
</comment>
<dbReference type="PANTHER" id="PTHR32166:SF74">
    <property type="entry name" value="OS05G0256350 PROTEIN"/>
    <property type="match status" value="1"/>
</dbReference>
<dbReference type="InterPro" id="IPR008906">
    <property type="entry name" value="HATC_C_dom"/>
</dbReference>
<reference evidence="3 4" key="1">
    <citation type="submission" date="2017-07" db="EMBL/GenBank/DDBJ databases">
        <title>An improved, manually edited Actinidia chinensis var. chinensis (kiwifruit) genome highlights the challenges associated with draft genomes and gene prediction in plants.</title>
        <authorList>
            <person name="Pilkington S."/>
            <person name="Crowhurst R."/>
            <person name="Hilario E."/>
            <person name="Nardozza S."/>
            <person name="Fraser L."/>
            <person name="Peng Y."/>
            <person name="Gunaseelan K."/>
            <person name="Simpson R."/>
            <person name="Tahir J."/>
            <person name="Deroles S."/>
            <person name="Templeton K."/>
            <person name="Luo Z."/>
            <person name="Davy M."/>
            <person name="Cheng C."/>
            <person name="Mcneilage M."/>
            <person name="Scaglione D."/>
            <person name="Liu Y."/>
            <person name="Zhang Q."/>
            <person name="Datson P."/>
            <person name="De Silva N."/>
            <person name="Gardiner S."/>
            <person name="Bassett H."/>
            <person name="Chagne D."/>
            <person name="Mccallum J."/>
            <person name="Dzierzon H."/>
            <person name="Deng C."/>
            <person name="Wang Y.-Y."/>
            <person name="Barron N."/>
            <person name="Manako K."/>
            <person name="Bowen J."/>
            <person name="Foster T."/>
            <person name="Erridge Z."/>
            <person name="Tiffin H."/>
            <person name="Waite C."/>
            <person name="Davies K."/>
            <person name="Grierson E."/>
            <person name="Laing W."/>
            <person name="Kirk R."/>
            <person name="Chen X."/>
            <person name="Wood M."/>
            <person name="Montefiori M."/>
            <person name="Brummell D."/>
            <person name="Schwinn K."/>
            <person name="Catanach A."/>
            <person name="Fullerton C."/>
            <person name="Li D."/>
            <person name="Meiyalaghan S."/>
            <person name="Nieuwenhuizen N."/>
            <person name="Read N."/>
            <person name="Prakash R."/>
            <person name="Hunter D."/>
            <person name="Zhang H."/>
            <person name="Mckenzie M."/>
            <person name="Knabel M."/>
            <person name="Harris A."/>
            <person name="Allan A."/>
            <person name="Chen A."/>
            <person name="Janssen B."/>
            <person name="Plunkett B."/>
            <person name="Dwamena C."/>
            <person name="Voogd C."/>
            <person name="Leif D."/>
            <person name="Lafferty D."/>
            <person name="Souleyre E."/>
            <person name="Varkonyi-Gasic E."/>
            <person name="Gambi F."/>
            <person name="Hanley J."/>
            <person name="Yao J.-L."/>
            <person name="Cheung J."/>
            <person name="David K."/>
            <person name="Warren B."/>
            <person name="Marsh K."/>
            <person name="Snowden K."/>
            <person name="Lin-Wang K."/>
            <person name="Brian L."/>
            <person name="Martinez-Sanchez M."/>
            <person name="Wang M."/>
            <person name="Ileperuma N."/>
            <person name="Macnee N."/>
            <person name="Campin R."/>
            <person name="Mcatee P."/>
            <person name="Drummond R."/>
            <person name="Espley R."/>
            <person name="Ireland H."/>
            <person name="Wu R."/>
            <person name="Atkinson R."/>
            <person name="Karunairetnam S."/>
            <person name="Bulley S."/>
            <person name="Chunkath S."/>
            <person name="Hanley Z."/>
            <person name="Storey R."/>
            <person name="Thrimawithana A."/>
            <person name="Thomson S."/>
            <person name="David C."/>
            <person name="Testolin R."/>
        </authorList>
    </citation>
    <scope>NUCLEOTIDE SEQUENCE [LARGE SCALE GENOMIC DNA]</scope>
    <source>
        <strain evidence="4">cv. Red5</strain>
        <tissue evidence="3">Young leaf</tissue>
    </source>
</reference>
<evidence type="ECO:0000259" key="2">
    <source>
        <dbReference type="Pfam" id="PF05699"/>
    </source>
</evidence>
<accession>A0A2R6QTE2</accession>
<reference evidence="4" key="2">
    <citation type="journal article" date="2018" name="BMC Genomics">
        <title>A manually annotated Actinidia chinensis var. chinensis (kiwifruit) genome highlights the challenges associated with draft genomes and gene prediction in plants.</title>
        <authorList>
            <person name="Pilkington S.M."/>
            <person name="Crowhurst R."/>
            <person name="Hilario E."/>
            <person name="Nardozza S."/>
            <person name="Fraser L."/>
            <person name="Peng Y."/>
            <person name="Gunaseelan K."/>
            <person name="Simpson R."/>
            <person name="Tahir J."/>
            <person name="Deroles S.C."/>
            <person name="Templeton K."/>
            <person name="Luo Z."/>
            <person name="Davy M."/>
            <person name="Cheng C."/>
            <person name="McNeilage M."/>
            <person name="Scaglione D."/>
            <person name="Liu Y."/>
            <person name="Zhang Q."/>
            <person name="Datson P."/>
            <person name="De Silva N."/>
            <person name="Gardiner S.E."/>
            <person name="Bassett H."/>
            <person name="Chagne D."/>
            <person name="McCallum J."/>
            <person name="Dzierzon H."/>
            <person name="Deng C."/>
            <person name="Wang Y.Y."/>
            <person name="Barron L."/>
            <person name="Manako K."/>
            <person name="Bowen J."/>
            <person name="Foster T.M."/>
            <person name="Erridge Z.A."/>
            <person name="Tiffin H."/>
            <person name="Waite C.N."/>
            <person name="Davies K.M."/>
            <person name="Grierson E.P."/>
            <person name="Laing W.A."/>
            <person name="Kirk R."/>
            <person name="Chen X."/>
            <person name="Wood M."/>
            <person name="Montefiori M."/>
            <person name="Brummell D.A."/>
            <person name="Schwinn K.E."/>
            <person name="Catanach A."/>
            <person name="Fullerton C."/>
            <person name="Li D."/>
            <person name="Meiyalaghan S."/>
            <person name="Nieuwenhuizen N."/>
            <person name="Read N."/>
            <person name="Prakash R."/>
            <person name="Hunter D."/>
            <person name="Zhang H."/>
            <person name="McKenzie M."/>
            <person name="Knabel M."/>
            <person name="Harris A."/>
            <person name="Allan A.C."/>
            <person name="Gleave A."/>
            <person name="Chen A."/>
            <person name="Janssen B.J."/>
            <person name="Plunkett B."/>
            <person name="Ampomah-Dwamena C."/>
            <person name="Voogd C."/>
            <person name="Leif D."/>
            <person name="Lafferty D."/>
            <person name="Souleyre E.J.F."/>
            <person name="Varkonyi-Gasic E."/>
            <person name="Gambi F."/>
            <person name="Hanley J."/>
            <person name="Yao J.L."/>
            <person name="Cheung J."/>
            <person name="David K.M."/>
            <person name="Warren B."/>
            <person name="Marsh K."/>
            <person name="Snowden K.C."/>
            <person name="Lin-Wang K."/>
            <person name="Brian L."/>
            <person name="Martinez-Sanchez M."/>
            <person name="Wang M."/>
            <person name="Ileperuma N."/>
            <person name="Macnee N."/>
            <person name="Campin R."/>
            <person name="McAtee P."/>
            <person name="Drummond R.S.M."/>
            <person name="Espley R.V."/>
            <person name="Ireland H.S."/>
            <person name="Wu R."/>
            <person name="Atkinson R.G."/>
            <person name="Karunairetnam S."/>
            <person name="Bulley S."/>
            <person name="Chunkath S."/>
            <person name="Hanley Z."/>
            <person name="Storey R."/>
            <person name="Thrimawithana A.H."/>
            <person name="Thomson S."/>
            <person name="David C."/>
            <person name="Testolin R."/>
            <person name="Huang H."/>
            <person name="Hellens R.P."/>
            <person name="Schaffer R.J."/>
        </authorList>
    </citation>
    <scope>NUCLEOTIDE SEQUENCE [LARGE SCALE GENOMIC DNA]</scope>
    <source>
        <strain evidence="4">cv. Red5</strain>
    </source>
</reference>
<dbReference type="GO" id="GO:0046983">
    <property type="term" value="F:protein dimerization activity"/>
    <property type="evidence" value="ECO:0007669"/>
    <property type="project" value="InterPro"/>
</dbReference>
<dbReference type="EMBL" id="NKQK01000013">
    <property type="protein sequence ID" value="PSS14347.1"/>
    <property type="molecule type" value="Genomic_DNA"/>
</dbReference>
<dbReference type="InParanoid" id="A0A2R6QTE2"/>
<feature type="compositionally biased region" description="Acidic residues" evidence="1">
    <location>
        <begin position="360"/>
        <end position="380"/>
    </location>
</feature>
<feature type="compositionally biased region" description="Basic and acidic residues" evidence="1">
    <location>
        <begin position="381"/>
        <end position="394"/>
    </location>
</feature>
<evidence type="ECO:0000313" key="4">
    <source>
        <dbReference type="Proteomes" id="UP000241394"/>
    </source>
</evidence>
<dbReference type="InterPro" id="IPR012337">
    <property type="entry name" value="RNaseH-like_sf"/>
</dbReference>
<dbReference type="SUPFAM" id="SSF53098">
    <property type="entry name" value="Ribonuclease H-like"/>
    <property type="match status" value="1"/>
</dbReference>
<keyword evidence="4" id="KW-1185">Reference proteome</keyword>
<dbReference type="OrthoDB" id="2012664at2759"/>
<feature type="domain" description="HAT C-terminal dimerisation" evidence="2">
    <location>
        <begin position="216"/>
        <end position="282"/>
    </location>
</feature>
<organism evidence="3 4">
    <name type="scientific">Actinidia chinensis var. chinensis</name>
    <name type="common">Chinese soft-hair kiwi</name>
    <dbReference type="NCBI Taxonomy" id="1590841"/>
    <lineage>
        <taxon>Eukaryota</taxon>
        <taxon>Viridiplantae</taxon>
        <taxon>Streptophyta</taxon>
        <taxon>Embryophyta</taxon>
        <taxon>Tracheophyta</taxon>
        <taxon>Spermatophyta</taxon>
        <taxon>Magnoliopsida</taxon>
        <taxon>eudicotyledons</taxon>
        <taxon>Gunneridae</taxon>
        <taxon>Pentapetalae</taxon>
        <taxon>asterids</taxon>
        <taxon>Ericales</taxon>
        <taxon>Actinidiaceae</taxon>
        <taxon>Actinidia</taxon>
    </lineage>
</organism>
<sequence length="394" mass="45008">MRKFTKKRDIVRPGITRFATSFLTLQSLVEKKEKLRSMVISDAWGECKHSKSAKGKAAYSTMLSMSFWNGVTLCLKVFAPLVQVLRLIDGDRKPSMGFLYGELKQAKEEIKVAYKNVEANYRPILDIIDAKAKDRLDRPLHLVAYLLNPYYFFKDQSIEDDPMVMDAFITCVEMFFPDDFQLQHLVSNVELLKYKGKVGIFGRALAMAGCACNDDNYDPVGWWSNYGNGVPNLKRMAKRILSLTTSSSGCERNWSTFEWIHTKKRNRLDATRLNNLVYVQFNAKLINKKIRKEKGVDVLLESQASMAQAWIVDGGDDEEVEPGSGLTWGMIGEASGADSAVERRRSCRNVEVRELHEEDFLSDQETEEDGDEEYDFESDEERVLEGYGEKELET</sequence>
<dbReference type="OMA" id="AFITCVE"/>
<evidence type="ECO:0000313" key="3">
    <source>
        <dbReference type="EMBL" id="PSS14347.1"/>
    </source>
</evidence>
<dbReference type="PANTHER" id="PTHR32166">
    <property type="entry name" value="OSJNBA0013A04.12 PROTEIN"/>
    <property type="match status" value="1"/>
</dbReference>
<dbReference type="Proteomes" id="UP000241394">
    <property type="component" value="Chromosome LG13"/>
</dbReference>
<dbReference type="Pfam" id="PF05699">
    <property type="entry name" value="Dimer_Tnp_hAT"/>
    <property type="match status" value="1"/>
</dbReference>
<gene>
    <name evidence="3" type="ORF">CEY00_Acc14944</name>
</gene>
<name>A0A2R6QTE2_ACTCC</name>
<evidence type="ECO:0000256" key="1">
    <source>
        <dbReference type="SAM" id="MobiDB-lite"/>
    </source>
</evidence>
<protein>
    <submittedName>
        <fullName evidence="3">Pescadillo like</fullName>
    </submittedName>
</protein>
<dbReference type="AlphaFoldDB" id="A0A2R6QTE2"/>